<sequence length="298" mass="32393">MRTFSPPSRVYGVDFSGAQDAGRNIWLAEGTIEAVERDDMDADGGAEPTDTVDCDGLNVRDCRPATEWFDLPAARNRILPALTAFLGGLPAGTAVGLDFPFGLPGPLVGVDDWETFLVNFPSIYSSPEELRTRCTERAELVGDGDKTKLFRATDEPMAALSPYDIRLQSQTFYGIRDVLRPLVTAGRVRVHPMQSPSADKPSLLEVYPAGTLDDLGLHHTKYKDGSEAGRERREEILDGLAEHGITIAADVRKRALEDDGGDALDAVVATVSTYRNTRGSANLTTDDELTAIEGYIYV</sequence>
<proteinExistence type="predicted"/>
<gene>
    <name evidence="1" type="ORF">SAMN04487949_0855</name>
</gene>
<evidence type="ECO:0008006" key="3">
    <source>
        <dbReference type="Google" id="ProtNLM"/>
    </source>
</evidence>
<protein>
    <recommendedName>
        <fullName evidence="3">DUF429 domain-containing protein</fullName>
    </recommendedName>
</protein>
<dbReference type="STRING" id="660521.SAMN04487949_0855"/>
<accession>A0A1G9QGY9</accession>
<dbReference type="AlphaFoldDB" id="A0A1G9QGY9"/>
<reference evidence="2" key="1">
    <citation type="submission" date="2016-10" db="EMBL/GenBank/DDBJ databases">
        <authorList>
            <person name="Varghese N."/>
            <person name="Submissions S."/>
        </authorList>
    </citation>
    <scope>NUCLEOTIDE SEQUENCE [LARGE SCALE GENOMIC DNA]</scope>
    <source>
        <strain evidence="2">CGMCC 1.10119</strain>
    </source>
</reference>
<dbReference type="Proteomes" id="UP000199451">
    <property type="component" value="Unassembled WGS sequence"/>
</dbReference>
<dbReference type="Pfam" id="PF04250">
    <property type="entry name" value="DUF429"/>
    <property type="match status" value="1"/>
</dbReference>
<organism evidence="1 2">
    <name type="scientific">Halogranum gelatinilyticum</name>
    <dbReference type="NCBI Taxonomy" id="660521"/>
    <lineage>
        <taxon>Archaea</taxon>
        <taxon>Methanobacteriati</taxon>
        <taxon>Methanobacteriota</taxon>
        <taxon>Stenosarchaea group</taxon>
        <taxon>Halobacteria</taxon>
        <taxon>Halobacteriales</taxon>
        <taxon>Haloferacaceae</taxon>
    </lineage>
</organism>
<dbReference type="EMBL" id="FNHL01000001">
    <property type="protein sequence ID" value="SDM10246.1"/>
    <property type="molecule type" value="Genomic_DNA"/>
</dbReference>
<evidence type="ECO:0000313" key="1">
    <source>
        <dbReference type="EMBL" id="SDM10246.1"/>
    </source>
</evidence>
<name>A0A1G9QGY9_9EURY</name>
<dbReference type="InterPro" id="IPR007362">
    <property type="entry name" value="DUF429"/>
</dbReference>
<keyword evidence="2" id="KW-1185">Reference proteome</keyword>
<evidence type="ECO:0000313" key="2">
    <source>
        <dbReference type="Proteomes" id="UP000199451"/>
    </source>
</evidence>